<dbReference type="InParanoid" id="E2ADF0"/>
<dbReference type="OrthoDB" id="447251at2759"/>
<name>E2ADF0_CAMFO</name>
<proteinExistence type="predicted"/>
<gene>
    <name evidence="2" type="ORF">EAG_07166</name>
</gene>
<sequence>MGPDSIKHKFSLQDNGSAKYFQGAMHTPNMGEKVAQIMTEHRVVPTSGTHADLAASDRDRSPSFANDGA</sequence>
<feature type="region of interest" description="Disordered" evidence="1">
    <location>
        <begin position="45"/>
        <end position="69"/>
    </location>
</feature>
<organism evidence="3">
    <name type="scientific">Camponotus floridanus</name>
    <name type="common">Florida carpenter ant</name>
    <dbReference type="NCBI Taxonomy" id="104421"/>
    <lineage>
        <taxon>Eukaryota</taxon>
        <taxon>Metazoa</taxon>
        <taxon>Ecdysozoa</taxon>
        <taxon>Arthropoda</taxon>
        <taxon>Hexapoda</taxon>
        <taxon>Insecta</taxon>
        <taxon>Pterygota</taxon>
        <taxon>Neoptera</taxon>
        <taxon>Endopterygota</taxon>
        <taxon>Hymenoptera</taxon>
        <taxon>Apocrita</taxon>
        <taxon>Aculeata</taxon>
        <taxon>Formicoidea</taxon>
        <taxon>Formicidae</taxon>
        <taxon>Formicinae</taxon>
        <taxon>Camponotus</taxon>
    </lineage>
</organism>
<evidence type="ECO:0000256" key="1">
    <source>
        <dbReference type="SAM" id="MobiDB-lite"/>
    </source>
</evidence>
<accession>E2ADF0</accession>
<reference evidence="2 3" key="1">
    <citation type="journal article" date="2010" name="Science">
        <title>Genomic comparison of the ants Camponotus floridanus and Harpegnathos saltator.</title>
        <authorList>
            <person name="Bonasio R."/>
            <person name="Zhang G."/>
            <person name="Ye C."/>
            <person name="Mutti N.S."/>
            <person name="Fang X."/>
            <person name="Qin N."/>
            <person name="Donahue G."/>
            <person name="Yang P."/>
            <person name="Li Q."/>
            <person name="Li C."/>
            <person name="Zhang P."/>
            <person name="Huang Z."/>
            <person name="Berger S.L."/>
            <person name="Reinberg D."/>
            <person name="Wang J."/>
            <person name="Liebig J."/>
        </authorList>
    </citation>
    <scope>NUCLEOTIDE SEQUENCE [LARGE SCALE GENOMIC DNA]</scope>
    <source>
        <strain evidence="3">C129</strain>
    </source>
</reference>
<dbReference type="Proteomes" id="UP000000311">
    <property type="component" value="Unassembled WGS sequence"/>
</dbReference>
<dbReference type="AlphaFoldDB" id="E2ADF0"/>
<protein>
    <submittedName>
        <fullName evidence="2">Uncharacterized protein</fullName>
    </submittedName>
</protein>
<keyword evidence="3" id="KW-1185">Reference proteome</keyword>
<evidence type="ECO:0000313" key="2">
    <source>
        <dbReference type="EMBL" id="EFN68566.1"/>
    </source>
</evidence>
<dbReference type="EMBL" id="GL438749">
    <property type="protein sequence ID" value="EFN68566.1"/>
    <property type="molecule type" value="Genomic_DNA"/>
</dbReference>
<evidence type="ECO:0000313" key="3">
    <source>
        <dbReference type="Proteomes" id="UP000000311"/>
    </source>
</evidence>